<evidence type="ECO:0000256" key="2">
    <source>
        <dbReference type="ARBA" id="ARBA00010735"/>
    </source>
</evidence>
<feature type="transmembrane region" description="Helical" evidence="8">
    <location>
        <begin position="95"/>
        <end position="116"/>
    </location>
</feature>
<feature type="transmembrane region" description="Helical" evidence="8">
    <location>
        <begin position="72"/>
        <end position="89"/>
    </location>
</feature>
<dbReference type="PANTHER" id="PTHR34979">
    <property type="entry name" value="INNER MEMBRANE PROTEIN YGAZ"/>
    <property type="match status" value="1"/>
</dbReference>
<evidence type="ECO:0000256" key="7">
    <source>
        <dbReference type="ARBA" id="ARBA00023136"/>
    </source>
</evidence>
<evidence type="ECO:0000256" key="4">
    <source>
        <dbReference type="ARBA" id="ARBA00022475"/>
    </source>
</evidence>
<evidence type="ECO:0000313" key="9">
    <source>
        <dbReference type="EMBL" id="SFU44701.1"/>
    </source>
</evidence>
<dbReference type="GO" id="GO:0005886">
    <property type="term" value="C:plasma membrane"/>
    <property type="evidence" value="ECO:0007669"/>
    <property type="project" value="UniProtKB-SubCell"/>
</dbReference>
<accession>A0A1I7G8M2</accession>
<dbReference type="PANTHER" id="PTHR34979:SF1">
    <property type="entry name" value="INNER MEMBRANE PROTEIN YGAZ"/>
    <property type="match status" value="1"/>
</dbReference>
<proteinExistence type="inferred from homology"/>
<evidence type="ECO:0000313" key="10">
    <source>
        <dbReference type="Proteomes" id="UP000242496"/>
    </source>
</evidence>
<sequence>MTSFQLIDVDYIMEKSFSDPNIDIQSKASPWRGFWSGMYNMLPLCLSVIPWGILAGSVAVQSGLTLGQSISMSAILFAGAAQLVTLGLLSSGASIFTIIISVFFITAQHFLYGLTLREYVAVLKARYRLPIGFLLTDELFALSSAQKNKQILTPGYMIGAGLCFYLCWNLFSLLGILMASSIPDLAKYHLDFSIVATFITIVVPMIKKLSVILGVCFSLFLSMLLSYLHVEGAIIIAGVSGMFFSVFIARLAKESI</sequence>
<evidence type="ECO:0000256" key="6">
    <source>
        <dbReference type="ARBA" id="ARBA00022989"/>
    </source>
</evidence>
<organism evidence="9 10">
    <name type="scientific">Xenorhabdus koppenhoeferi</name>
    <dbReference type="NCBI Taxonomy" id="351659"/>
    <lineage>
        <taxon>Bacteria</taxon>
        <taxon>Pseudomonadati</taxon>
        <taxon>Pseudomonadota</taxon>
        <taxon>Gammaproteobacteria</taxon>
        <taxon>Enterobacterales</taxon>
        <taxon>Morganellaceae</taxon>
        <taxon>Xenorhabdus</taxon>
    </lineage>
</organism>
<dbReference type="AlphaFoldDB" id="A0A1I7G8M2"/>
<evidence type="ECO:0000256" key="1">
    <source>
        <dbReference type="ARBA" id="ARBA00004651"/>
    </source>
</evidence>
<keyword evidence="7 8" id="KW-0472">Membrane</keyword>
<feature type="transmembrane region" description="Helical" evidence="8">
    <location>
        <begin position="234"/>
        <end position="252"/>
    </location>
</feature>
<dbReference type="Pfam" id="PF03591">
    <property type="entry name" value="AzlC"/>
    <property type="match status" value="1"/>
</dbReference>
<dbReference type="EMBL" id="FPBJ01000007">
    <property type="protein sequence ID" value="SFU44701.1"/>
    <property type="molecule type" value="Genomic_DNA"/>
</dbReference>
<keyword evidence="6 8" id="KW-1133">Transmembrane helix</keyword>
<dbReference type="STRING" id="351659.SAMN05421784_10760"/>
<keyword evidence="3" id="KW-0813">Transport</keyword>
<comment type="subcellular location">
    <subcellularLocation>
        <location evidence="1">Cell membrane</location>
        <topology evidence="1">Multi-pass membrane protein</topology>
    </subcellularLocation>
</comment>
<keyword evidence="10" id="KW-1185">Reference proteome</keyword>
<evidence type="ECO:0000256" key="3">
    <source>
        <dbReference type="ARBA" id="ARBA00022448"/>
    </source>
</evidence>
<gene>
    <name evidence="9" type="ORF">SAMN05421784_10760</name>
</gene>
<keyword evidence="5 8" id="KW-0812">Transmembrane</keyword>
<dbReference type="GO" id="GO:1903785">
    <property type="term" value="P:L-valine transmembrane transport"/>
    <property type="evidence" value="ECO:0007669"/>
    <property type="project" value="TreeGrafter"/>
</dbReference>
<protein>
    <submittedName>
        <fullName evidence="9">Predicted branched-chain amino acid permease (Azaleucine resistance)</fullName>
    </submittedName>
</protein>
<evidence type="ECO:0000256" key="8">
    <source>
        <dbReference type="SAM" id="Phobius"/>
    </source>
</evidence>
<feature type="transmembrane region" description="Helical" evidence="8">
    <location>
        <begin position="156"/>
        <end position="179"/>
    </location>
</feature>
<keyword evidence="4" id="KW-1003">Cell membrane</keyword>
<feature type="transmembrane region" description="Helical" evidence="8">
    <location>
        <begin position="41"/>
        <end position="60"/>
    </location>
</feature>
<comment type="similarity">
    <text evidence="2">Belongs to the AzlC family.</text>
</comment>
<evidence type="ECO:0000256" key="5">
    <source>
        <dbReference type="ARBA" id="ARBA00022692"/>
    </source>
</evidence>
<dbReference type="InterPro" id="IPR011606">
    <property type="entry name" value="Brnchd-chn_aa_trnsp_permease"/>
</dbReference>
<reference evidence="10" key="1">
    <citation type="submission" date="2016-10" db="EMBL/GenBank/DDBJ databases">
        <authorList>
            <person name="Varghese N."/>
            <person name="Submissions S."/>
        </authorList>
    </citation>
    <scope>NUCLEOTIDE SEQUENCE [LARGE SCALE GENOMIC DNA]</scope>
    <source>
        <strain evidence="10">DSM 18168</strain>
    </source>
</reference>
<name>A0A1I7G8M2_9GAMM</name>
<dbReference type="Proteomes" id="UP000242496">
    <property type="component" value="Unassembled WGS sequence"/>
</dbReference>